<evidence type="ECO:0000256" key="3">
    <source>
        <dbReference type="ARBA" id="ARBA00022475"/>
    </source>
</evidence>
<comment type="similarity">
    <text evidence="7">Belongs to the binding-protein-dependent transport system permease family.</text>
</comment>
<feature type="transmembrane region" description="Helical" evidence="7">
    <location>
        <begin position="291"/>
        <end position="314"/>
    </location>
</feature>
<dbReference type="InterPro" id="IPR000515">
    <property type="entry name" value="MetI-like"/>
</dbReference>
<feature type="transmembrane region" description="Helical" evidence="7">
    <location>
        <begin position="27"/>
        <end position="56"/>
    </location>
</feature>
<dbReference type="PANTHER" id="PTHR30193:SF1">
    <property type="entry name" value="ABC TRANSPORTER PERMEASE PROTEIN YESP-RELATED"/>
    <property type="match status" value="1"/>
</dbReference>
<evidence type="ECO:0000256" key="6">
    <source>
        <dbReference type="ARBA" id="ARBA00023136"/>
    </source>
</evidence>
<dbReference type="Gene3D" id="1.10.3720.10">
    <property type="entry name" value="MetI-like"/>
    <property type="match status" value="1"/>
</dbReference>
<keyword evidence="4 7" id="KW-0812">Transmembrane</keyword>
<keyword evidence="5 7" id="KW-1133">Transmembrane helix</keyword>
<reference evidence="10" key="1">
    <citation type="journal article" date="2019" name="Int. J. Syst. Evol. Microbiol.">
        <title>The Global Catalogue of Microorganisms (GCM) 10K type strain sequencing project: providing services to taxonomists for standard genome sequencing and annotation.</title>
        <authorList>
            <consortium name="The Broad Institute Genomics Platform"/>
            <consortium name="The Broad Institute Genome Sequencing Center for Infectious Disease"/>
            <person name="Wu L."/>
            <person name="Ma J."/>
        </authorList>
    </citation>
    <scope>NUCLEOTIDE SEQUENCE [LARGE SCALE GENOMIC DNA]</scope>
    <source>
        <strain evidence="10">CGMCC 4.7289</strain>
    </source>
</reference>
<evidence type="ECO:0000256" key="5">
    <source>
        <dbReference type="ARBA" id="ARBA00022989"/>
    </source>
</evidence>
<feature type="transmembrane region" description="Helical" evidence="7">
    <location>
        <begin position="175"/>
        <end position="198"/>
    </location>
</feature>
<proteinExistence type="inferred from homology"/>
<dbReference type="PROSITE" id="PS50928">
    <property type="entry name" value="ABC_TM1"/>
    <property type="match status" value="1"/>
</dbReference>
<evidence type="ECO:0000256" key="2">
    <source>
        <dbReference type="ARBA" id="ARBA00022448"/>
    </source>
</evidence>
<sequence length="325" mass="35641">MATVTLTEGRKTSALRRGARGSRRPRLVVLTFIGPALLGLIVFLGYPLVAAVYFSFTRFTLINPPEWVGLANWRYLFQDPLVGIAARNTLWLTAAMVPARIVGALLTAMLLNAMKRSRSAYRTLFYLPALAPPVTATIAFVLLLKPQTGPLDTMLRWLGIDGPRWFNDPAWAKPALVLLSLWAVGDLMIIFVAALLDVPVDLYEAASLDGANAWQKFRYVTLPTIRPVLVFATITGIIGCAQYFTQAAVAASVASNQVTGGGGVSGTFGYPQNSMLTYPMWLYTEGFRYNLFGYANVLALLLFAVSMSITVILIRRFKAFTRGES</sequence>
<organism evidence="9 10">
    <name type="scientific">Hamadaea flava</name>
    <dbReference type="NCBI Taxonomy" id="1742688"/>
    <lineage>
        <taxon>Bacteria</taxon>
        <taxon>Bacillati</taxon>
        <taxon>Actinomycetota</taxon>
        <taxon>Actinomycetes</taxon>
        <taxon>Micromonosporales</taxon>
        <taxon>Micromonosporaceae</taxon>
        <taxon>Hamadaea</taxon>
    </lineage>
</organism>
<comment type="caution">
    <text evidence="9">The sequence shown here is derived from an EMBL/GenBank/DDBJ whole genome shotgun (WGS) entry which is preliminary data.</text>
</comment>
<accession>A0ABV8M1U9</accession>
<keyword evidence="10" id="KW-1185">Reference proteome</keyword>
<dbReference type="CDD" id="cd06261">
    <property type="entry name" value="TM_PBP2"/>
    <property type="match status" value="1"/>
</dbReference>
<protein>
    <submittedName>
        <fullName evidence="9">Carbohydrate ABC transporter permease</fullName>
    </submittedName>
</protein>
<name>A0ABV8M1U9_9ACTN</name>
<keyword evidence="3" id="KW-1003">Cell membrane</keyword>
<comment type="subcellular location">
    <subcellularLocation>
        <location evidence="1 7">Cell membrane</location>
        <topology evidence="1 7">Multi-pass membrane protein</topology>
    </subcellularLocation>
</comment>
<dbReference type="Proteomes" id="UP001595816">
    <property type="component" value="Unassembled WGS sequence"/>
</dbReference>
<dbReference type="InterPro" id="IPR035906">
    <property type="entry name" value="MetI-like_sf"/>
</dbReference>
<feature type="transmembrane region" description="Helical" evidence="7">
    <location>
        <begin position="219"/>
        <end position="244"/>
    </location>
</feature>
<evidence type="ECO:0000313" key="9">
    <source>
        <dbReference type="EMBL" id="MFC4136584.1"/>
    </source>
</evidence>
<keyword evidence="6 7" id="KW-0472">Membrane</keyword>
<evidence type="ECO:0000256" key="4">
    <source>
        <dbReference type="ARBA" id="ARBA00022692"/>
    </source>
</evidence>
<dbReference type="SUPFAM" id="SSF161098">
    <property type="entry name" value="MetI-like"/>
    <property type="match status" value="1"/>
</dbReference>
<evidence type="ECO:0000313" key="10">
    <source>
        <dbReference type="Proteomes" id="UP001595816"/>
    </source>
</evidence>
<feature type="domain" description="ABC transmembrane type-1" evidence="8">
    <location>
        <begin position="86"/>
        <end position="313"/>
    </location>
</feature>
<dbReference type="PANTHER" id="PTHR30193">
    <property type="entry name" value="ABC TRANSPORTER PERMEASE PROTEIN"/>
    <property type="match status" value="1"/>
</dbReference>
<feature type="transmembrane region" description="Helical" evidence="7">
    <location>
        <begin position="90"/>
        <end position="111"/>
    </location>
</feature>
<evidence type="ECO:0000259" key="8">
    <source>
        <dbReference type="PROSITE" id="PS50928"/>
    </source>
</evidence>
<dbReference type="EMBL" id="JBHSAY010000033">
    <property type="protein sequence ID" value="MFC4136584.1"/>
    <property type="molecule type" value="Genomic_DNA"/>
</dbReference>
<dbReference type="Pfam" id="PF00528">
    <property type="entry name" value="BPD_transp_1"/>
    <property type="match status" value="1"/>
</dbReference>
<gene>
    <name evidence="9" type="ORF">ACFOZ4_38755</name>
</gene>
<dbReference type="RefSeq" id="WP_253760241.1">
    <property type="nucleotide sequence ID" value="NZ_JAMZDZ010000001.1"/>
</dbReference>
<feature type="transmembrane region" description="Helical" evidence="7">
    <location>
        <begin position="123"/>
        <end position="144"/>
    </location>
</feature>
<evidence type="ECO:0000256" key="7">
    <source>
        <dbReference type="RuleBase" id="RU363032"/>
    </source>
</evidence>
<evidence type="ECO:0000256" key="1">
    <source>
        <dbReference type="ARBA" id="ARBA00004651"/>
    </source>
</evidence>
<keyword evidence="2 7" id="KW-0813">Transport</keyword>
<dbReference type="InterPro" id="IPR051393">
    <property type="entry name" value="ABC_transporter_permease"/>
</dbReference>